<gene>
    <name evidence="1" type="ORF">E2C01_071398</name>
</gene>
<evidence type="ECO:0000313" key="1">
    <source>
        <dbReference type="EMBL" id="MPC76961.1"/>
    </source>
</evidence>
<protein>
    <submittedName>
        <fullName evidence="1">Uncharacterized protein</fullName>
    </submittedName>
</protein>
<sequence length="64" mass="7281">MSFGVLFSQQTRSVVKTSESIQLDDTTQSNFKREKIYRTAGDSDCSGLHRLVMSTMRPDTTFIM</sequence>
<name>A0A5B7HV90_PORTR</name>
<organism evidence="1 2">
    <name type="scientific">Portunus trituberculatus</name>
    <name type="common">Swimming crab</name>
    <name type="synonym">Neptunus trituberculatus</name>
    <dbReference type="NCBI Taxonomy" id="210409"/>
    <lineage>
        <taxon>Eukaryota</taxon>
        <taxon>Metazoa</taxon>
        <taxon>Ecdysozoa</taxon>
        <taxon>Arthropoda</taxon>
        <taxon>Crustacea</taxon>
        <taxon>Multicrustacea</taxon>
        <taxon>Malacostraca</taxon>
        <taxon>Eumalacostraca</taxon>
        <taxon>Eucarida</taxon>
        <taxon>Decapoda</taxon>
        <taxon>Pleocyemata</taxon>
        <taxon>Brachyura</taxon>
        <taxon>Eubrachyura</taxon>
        <taxon>Portunoidea</taxon>
        <taxon>Portunidae</taxon>
        <taxon>Portuninae</taxon>
        <taxon>Portunus</taxon>
    </lineage>
</organism>
<comment type="caution">
    <text evidence="1">The sequence shown here is derived from an EMBL/GenBank/DDBJ whole genome shotgun (WGS) entry which is preliminary data.</text>
</comment>
<dbReference type="EMBL" id="VSRR010044682">
    <property type="protein sequence ID" value="MPC76961.1"/>
    <property type="molecule type" value="Genomic_DNA"/>
</dbReference>
<reference evidence="1 2" key="1">
    <citation type="submission" date="2019-05" db="EMBL/GenBank/DDBJ databases">
        <title>Another draft genome of Portunus trituberculatus and its Hox gene families provides insights of decapod evolution.</title>
        <authorList>
            <person name="Jeong J.-H."/>
            <person name="Song I."/>
            <person name="Kim S."/>
            <person name="Choi T."/>
            <person name="Kim D."/>
            <person name="Ryu S."/>
            <person name="Kim W."/>
        </authorList>
    </citation>
    <scope>NUCLEOTIDE SEQUENCE [LARGE SCALE GENOMIC DNA]</scope>
    <source>
        <tissue evidence="1">Muscle</tissue>
    </source>
</reference>
<evidence type="ECO:0000313" key="2">
    <source>
        <dbReference type="Proteomes" id="UP000324222"/>
    </source>
</evidence>
<keyword evidence="2" id="KW-1185">Reference proteome</keyword>
<dbReference type="AlphaFoldDB" id="A0A5B7HV90"/>
<accession>A0A5B7HV90</accession>
<dbReference type="Proteomes" id="UP000324222">
    <property type="component" value="Unassembled WGS sequence"/>
</dbReference>
<proteinExistence type="predicted"/>